<dbReference type="Gramene" id="PRQ50799">
    <property type="protein sequence ID" value="PRQ50799"/>
    <property type="gene ID" value="RchiOBHm_Chr2g0137221"/>
</dbReference>
<dbReference type="Proteomes" id="UP000238479">
    <property type="component" value="Chromosome 2"/>
</dbReference>
<organism evidence="2 3">
    <name type="scientific">Rosa chinensis</name>
    <name type="common">China rose</name>
    <dbReference type="NCBI Taxonomy" id="74649"/>
    <lineage>
        <taxon>Eukaryota</taxon>
        <taxon>Viridiplantae</taxon>
        <taxon>Streptophyta</taxon>
        <taxon>Embryophyta</taxon>
        <taxon>Tracheophyta</taxon>
        <taxon>Spermatophyta</taxon>
        <taxon>Magnoliopsida</taxon>
        <taxon>eudicotyledons</taxon>
        <taxon>Gunneridae</taxon>
        <taxon>Pentapetalae</taxon>
        <taxon>rosids</taxon>
        <taxon>fabids</taxon>
        <taxon>Rosales</taxon>
        <taxon>Rosaceae</taxon>
        <taxon>Rosoideae</taxon>
        <taxon>Rosoideae incertae sedis</taxon>
        <taxon>Rosa</taxon>
    </lineage>
</organism>
<sequence>MVWRATTLMDLSRSVPAPFLEISSGFGLYLFILVVVEGKGMVLGGNCEWWLQLPDDGRASMNSLLPVADGDGYCGLWDPSDTTFYPGDLGGWGSSDSKTKSADHYMAAICSDVTIC</sequence>
<keyword evidence="3" id="KW-1185">Reference proteome</keyword>
<keyword evidence="1" id="KW-0472">Membrane</keyword>
<proteinExistence type="predicted"/>
<evidence type="ECO:0000313" key="3">
    <source>
        <dbReference type="Proteomes" id="UP000238479"/>
    </source>
</evidence>
<gene>
    <name evidence="2" type="ORF">RchiOBHm_Chr2g0137221</name>
</gene>
<evidence type="ECO:0000313" key="2">
    <source>
        <dbReference type="EMBL" id="PRQ50799.1"/>
    </source>
</evidence>
<protein>
    <submittedName>
        <fullName evidence="2">Uncharacterized protein</fullName>
    </submittedName>
</protein>
<accession>A0A2P6RWK4</accession>
<reference evidence="2 3" key="1">
    <citation type="journal article" date="2018" name="Nat. Genet.">
        <title>The Rosa genome provides new insights in the design of modern roses.</title>
        <authorList>
            <person name="Bendahmane M."/>
        </authorList>
    </citation>
    <scope>NUCLEOTIDE SEQUENCE [LARGE SCALE GENOMIC DNA]</scope>
    <source>
        <strain evidence="3">cv. Old Blush</strain>
    </source>
</reference>
<dbReference type="EMBL" id="PDCK01000040">
    <property type="protein sequence ID" value="PRQ50799.1"/>
    <property type="molecule type" value="Genomic_DNA"/>
</dbReference>
<keyword evidence="1" id="KW-0812">Transmembrane</keyword>
<evidence type="ECO:0000256" key="1">
    <source>
        <dbReference type="SAM" id="Phobius"/>
    </source>
</evidence>
<feature type="transmembrane region" description="Helical" evidence="1">
    <location>
        <begin position="15"/>
        <end position="36"/>
    </location>
</feature>
<dbReference type="AlphaFoldDB" id="A0A2P6RWK4"/>
<keyword evidence="1" id="KW-1133">Transmembrane helix</keyword>
<name>A0A2P6RWK4_ROSCH</name>
<comment type="caution">
    <text evidence="2">The sequence shown here is derived from an EMBL/GenBank/DDBJ whole genome shotgun (WGS) entry which is preliminary data.</text>
</comment>